<proteinExistence type="predicted"/>
<accession>A0A917EAN9</accession>
<dbReference type="Proteomes" id="UP000644699">
    <property type="component" value="Unassembled WGS sequence"/>
</dbReference>
<dbReference type="RefSeq" id="WP_188912282.1">
    <property type="nucleotide sequence ID" value="NZ_BMIQ01000008.1"/>
</dbReference>
<sequence length="103" mass="11601">MAETIRIDIPHKLGRDAARQRITDGFGHLRDKAVGGMLKFQDTWTGDHLDFRAGMFGQAVVGRLDILDDQVHVELDLPTVLAALANKLREKIQTEGRLLLERK</sequence>
<dbReference type="InterPro" id="IPR013433">
    <property type="entry name" value="PHA_gran_rgn"/>
</dbReference>
<protein>
    <recommendedName>
        <fullName evidence="3">Polyhydroxyalkanoic acid system protein</fullName>
    </recommendedName>
</protein>
<keyword evidence="2" id="KW-1185">Reference proteome</keyword>
<reference evidence="1" key="1">
    <citation type="journal article" date="2014" name="Int. J. Syst. Evol. Microbiol.">
        <title>Complete genome sequence of Corynebacterium casei LMG S-19264T (=DSM 44701T), isolated from a smear-ripened cheese.</title>
        <authorList>
            <consortium name="US DOE Joint Genome Institute (JGI-PGF)"/>
            <person name="Walter F."/>
            <person name="Albersmeier A."/>
            <person name="Kalinowski J."/>
            <person name="Ruckert C."/>
        </authorList>
    </citation>
    <scope>NUCLEOTIDE SEQUENCE</scope>
    <source>
        <strain evidence="1">CGMCC 1.15367</strain>
    </source>
</reference>
<dbReference type="EMBL" id="BMIQ01000008">
    <property type="protein sequence ID" value="GGE19706.1"/>
    <property type="molecule type" value="Genomic_DNA"/>
</dbReference>
<organism evidence="1 2">
    <name type="scientific">Aureimonas endophytica</name>
    <dbReference type="NCBI Taxonomy" id="2027858"/>
    <lineage>
        <taxon>Bacteria</taxon>
        <taxon>Pseudomonadati</taxon>
        <taxon>Pseudomonadota</taxon>
        <taxon>Alphaproteobacteria</taxon>
        <taxon>Hyphomicrobiales</taxon>
        <taxon>Aurantimonadaceae</taxon>
        <taxon>Aureimonas</taxon>
    </lineage>
</organism>
<dbReference type="Pfam" id="PF09650">
    <property type="entry name" value="PHA_gran_rgn"/>
    <property type="match status" value="1"/>
</dbReference>
<reference evidence="1" key="2">
    <citation type="submission" date="2020-09" db="EMBL/GenBank/DDBJ databases">
        <authorList>
            <person name="Sun Q."/>
            <person name="Zhou Y."/>
        </authorList>
    </citation>
    <scope>NUCLEOTIDE SEQUENCE</scope>
    <source>
        <strain evidence="1">CGMCC 1.15367</strain>
    </source>
</reference>
<gene>
    <name evidence="1" type="ORF">GCM10011390_43690</name>
</gene>
<evidence type="ECO:0000313" key="2">
    <source>
        <dbReference type="Proteomes" id="UP000644699"/>
    </source>
</evidence>
<evidence type="ECO:0000313" key="1">
    <source>
        <dbReference type="EMBL" id="GGE19706.1"/>
    </source>
</evidence>
<comment type="caution">
    <text evidence="1">The sequence shown here is derived from an EMBL/GenBank/DDBJ whole genome shotgun (WGS) entry which is preliminary data.</text>
</comment>
<dbReference type="AlphaFoldDB" id="A0A917EAN9"/>
<evidence type="ECO:0008006" key="3">
    <source>
        <dbReference type="Google" id="ProtNLM"/>
    </source>
</evidence>
<name>A0A917EAN9_9HYPH</name>